<dbReference type="InterPro" id="IPR000408">
    <property type="entry name" value="Reg_chr_condens"/>
</dbReference>
<dbReference type="Gene3D" id="2.130.10.30">
    <property type="entry name" value="Regulator of chromosome condensation 1/beta-lactamase-inhibitor protein II"/>
    <property type="match status" value="1"/>
</dbReference>
<protein>
    <submittedName>
        <fullName evidence="2">16524_t:CDS:1</fullName>
    </submittedName>
</protein>
<evidence type="ECO:0000313" key="3">
    <source>
        <dbReference type="Proteomes" id="UP000789342"/>
    </source>
</evidence>
<feature type="repeat" description="RCC1" evidence="1">
    <location>
        <begin position="191"/>
        <end position="242"/>
    </location>
</feature>
<evidence type="ECO:0000256" key="1">
    <source>
        <dbReference type="PROSITE-ProRule" id="PRU00235"/>
    </source>
</evidence>
<accession>A0A9N8ZUQ6</accession>
<proteinExistence type="predicted"/>
<dbReference type="InterPro" id="IPR051553">
    <property type="entry name" value="Ran_GTPase-activating"/>
</dbReference>
<dbReference type="PRINTS" id="PR00633">
    <property type="entry name" value="RCCNDNSATION"/>
</dbReference>
<feature type="non-terminal residue" evidence="2">
    <location>
        <position position="1"/>
    </location>
</feature>
<dbReference type="GO" id="GO:0005085">
    <property type="term" value="F:guanyl-nucleotide exchange factor activity"/>
    <property type="evidence" value="ECO:0007669"/>
    <property type="project" value="TreeGrafter"/>
</dbReference>
<dbReference type="PROSITE" id="PS50012">
    <property type="entry name" value="RCC1_3"/>
    <property type="match status" value="1"/>
</dbReference>
<dbReference type="AlphaFoldDB" id="A0A9N8ZUQ6"/>
<dbReference type="SUPFAM" id="SSF50985">
    <property type="entry name" value="RCC1/BLIP-II"/>
    <property type="match status" value="1"/>
</dbReference>
<reference evidence="2" key="1">
    <citation type="submission" date="2021-06" db="EMBL/GenBank/DDBJ databases">
        <authorList>
            <person name="Kallberg Y."/>
            <person name="Tangrot J."/>
            <person name="Rosling A."/>
        </authorList>
    </citation>
    <scope>NUCLEOTIDE SEQUENCE</scope>
    <source>
        <strain evidence="2">CL551</strain>
    </source>
</reference>
<dbReference type="Pfam" id="PF00415">
    <property type="entry name" value="RCC1"/>
    <property type="match status" value="1"/>
</dbReference>
<dbReference type="OrthoDB" id="5370059at2759"/>
<evidence type="ECO:0000313" key="2">
    <source>
        <dbReference type="EMBL" id="CAG8507402.1"/>
    </source>
</evidence>
<dbReference type="EMBL" id="CAJVPV010001759">
    <property type="protein sequence ID" value="CAG8507402.1"/>
    <property type="molecule type" value="Genomic_DNA"/>
</dbReference>
<keyword evidence="3" id="KW-1185">Reference proteome</keyword>
<sequence length="336" mass="37824">MLDQRIYAFGYNGFGQTNPETRDVIISSPTDITEITNCNKIIWANMNVTLGEMRDINSENKNPLMLWGFNPIFNEISLPKPTEYRNVKKCFGDDDGIQGFLDLDGNLHYIDLDSGQINVSNFPMKFVDIAQFWTGKDVVGITMDGKLLKWNLRENLTVEEIIMQSKYGLDDYFFTNVTCGENHCLALTQDGEVFSWGSGRYGQLGHGDISSLDKPKVIEFFQGLKISQIMCGGWHSTAISDSGDLYTFGYNHMGRLGIPQSEMNANLVNYAEPSLIEIGDDTNVLKVTYDYRLWTCGWGKYGQQGQAFGKLSDKFFFSPVLGDSNSDGIKIIDCYC</sequence>
<comment type="caution">
    <text evidence="2">The sequence shown here is derived from an EMBL/GenBank/DDBJ whole genome shotgun (WGS) entry which is preliminary data.</text>
</comment>
<dbReference type="PANTHER" id="PTHR45982:SF1">
    <property type="entry name" value="REGULATOR OF CHROMOSOME CONDENSATION"/>
    <property type="match status" value="1"/>
</dbReference>
<feature type="non-terminal residue" evidence="2">
    <location>
        <position position="336"/>
    </location>
</feature>
<dbReference type="GO" id="GO:0005737">
    <property type="term" value="C:cytoplasm"/>
    <property type="evidence" value="ECO:0007669"/>
    <property type="project" value="TreeGrafter"/>
</dbReference>
<dbReference type="Proteomes" id="UP000789342">
    <property type="component" value="Unassembled WGS sequence"/>
</dbReference>
<gene>
    <name evidence="2" type="ORF">AMORRO_LOCUS3557</name>
</gene>
<name>A0A9N8ZUQ6_9GLOM</name>
<dbReference type="InterPro" id="IPR009091">
    <property type="entry name" value="RCC1/BLIP-II"/>
</dbReference>
<dbReference type="PANTHER" id="PTHR45982">
    <property type="entry name" value="REGULATOR OF CHROMOSOME CONDENSATION"/>
    <property type="match status" value="1"/>
</dbReference>
<organism evidence="2 3">
    <name type="scientific">Acaulospora morrowiae</name>
    <dbReference type="NCBI Taxonomy" id="94023"/>
    <lineage>
        <taxon>Eukaryota</taxon>
        <taxon>Fungi</taxon>
        <taxon>Fungi incertae sedis</taxon>
        <taxon>Mucoromycota</taxon>
        <taxon>Glomeromycotina</taxon>
        <taxon>Glomeromycetes</taxon>
        <taxon>Diversisporales</taxon>
        <taxon>Acaulosporaceae</taxon>
        <taxon>Acaulospora</taxon>
    </lineage>
</organism>